<organism evidence="3">
    <name type="scientific">Dissoconium aciculare CBS 342.82</name>
    <dbReference type="NCBI Taxonomy" id="1314786"/>
    <lineage>
        <taxon>Eukaryota</taxon>
        <taxon>Fungi</taxon>
        <taxon>Dikarya</taxon>
        <taxon>Ascomycota</taxon>
        <taxon>Pezizomycotina</taxon>
        <taxon>Dothideomycetes</taxon>
        <taxon>Dothideomycetidae</taxon>
        <taxon>Mycosphaerellales</taxon>
        <taxon>Dissoconiaceae</taxon>
        <taxon>Dissoconium</taxon>
    </lineage>
</organism>
<evidence type="ECO:0000313" key="2">
    <source>
        <dbReference type="Proteomes" id="UP000504637"/>
    </source>
</evidence>
<reference evidence="3" key="3">
    <citation type="submission" date="2025-08" db="UniProtKB">
        <authorList>
            <consortium name="RefSeq"/>
        </authorList>
    </citation>
    <scope>IDENTIFICATION</scope>
    <source>
        <strain evidence="3">CBS 342.82</strain>
    </source>
</reference>
<dbReference type="GeneID" id="54360949"/>
<sequence>MQDSKDEKVIVAADEIAVRLPIAHGSRQSNKYQWFRRLTTRGSTELQRATTPGQVEAGNQRNATLPQHPAVTAQRPTRHRDFLFEPNLRSAMNVGGLPQSSVYGTNTSKTRRSWYTDIVCVSILIGLGFLGLAIFYLQSNQSNEITQYRHKDGDHHH</sequence>
<keyword evidence="2" id="KW-1185">Reference proteome</keyword>
<proteinExistence type="predicted"/>
<reference evidence="3" key="1">
    <citation type="submission" date="2020-01" db="EMBL/GenBank/DDBJ databases">
        <authorList>
            <consortium name="DOE Joint Genome Institute"/>
            <person name="Haridas S."/>
            <person name="Albert R."/>
            <person name="Binder M."/>
            <person name="Bloem J."/>
            <person name="Labutti K."/>
            <person name="Salamov A."/>
            <person name="Andreopoulos B."/>
            <person name="Baker S.E."/>
            <person name="Barry K."/>
            <person name="Bills G."/>
            <person name="Bluhm B.H."/>
            <person name="Cannon C."/>
            <person name="Castanera R."/>
            <person name="Culley D.E."/>
            <person name="Daum C."/>
            <person name="Ezra D."/>
            <person name="Gonzalez J.B."/>
            <person name="Henrissat B."/>
            <person name="Kuo A."/>
            <person name="Liang C."/>
            <person name="Lipzen A."/>
            <person name="Lutzoni F."/>
            <person name="Magnuson J."/>
            <person name="Mondo S."/>
            <person name="Nolan M."/>
            <person name="Ohm R."/>
            <person name="Pangilinan J."/>
            <person name="Park H.-J."/>
            <person name="Ramirez L."/>
            <person name="Alfaro M."/>
            <person name="Sun H."/>
            <person name="Tritt A."/>
            <person name="Yoshinaga Y."/>
            <person name="Zwiers L.-H."/>
            <person name="Turgeon B.G."/>
            <person name="Goodwin S.B."/>
            <person name="Spatafora J.W."/>
            <person name="Crous P.W."/>
            <person name="Grigoriev I.V."/>
        </authorList>
    </citation>
    <scope>NUCLEOTIDE SEQUENCE</scope>
    <source>
        <strain evidence="3">CBS 342.82</strain>
    </source>
</reference>
<accession>A0A6J3M4H5</accession>
<evidence type="ECO:0000313" key="3">
    <source>
        <dbReference type="RefSeq" id="XP_033459967.1"/>
    </source>
</evidence>
<dbReference type="Proteomes" id="UP000504637">
    <property type="component" value="Unplaced"/>
</dbReference>
<keyword evidence="1" id="KW-1133">Transmembrane helix</keyword>
<feature type="transmembrane region" description="Helical" evidence="1">
    <location>
        <begin position="118"/>
        <end position="137"/>
    </location>
</feature>
<protein>
    <submittedName>
        <fullName evidence="3">Uncharacterized protein</fullName>
    </submittedName>
</protein>
<reference evidence="3" key="2">
    <citation type="submission" date="2020-04" db="EMBL/GenBank/DDBJ databases">
        <authorList>
            <consortium name="NCBI Genome Project"/>
        </authorList>
    </citation>
    <scope>NUCLEOTIDE SEQUENCE</scope>
    <source>
        <strain evidence="3">CBS 342.82</strain>
    </source>
</reference>
<name>A0A6J3M4H5_9PEZI</name>
<keyword evidence="1" id="KW-0812">Transmembrane</keyword>
<keyword evidence="1" id="KW-0472">Membrane</keyword>
<gene>
    <name evidence="3" type="ORF">K489DRAFT_370538</name>
</gene>
<dbReference type="AlphaFoldDB" id="A0A6J3M4H5"/>
<dbReference type="RefSeq" id="XP_033459967.1">
    <property type="nucleotide sequence ID" value="XM_033603149.1"/>
</dbReference>
<evidence type="ECO:0000256" key="1">
    <source>
        <dbReference type="SAM" id="Phobius"/>
    </source>
</evidence>